<evidence type="ECO:0000313" key="10">
    <source>
        <dbReference type="EMBL" id="MFD0998894.1"/>
    </source>
</evidence>
<dbReference type="RefSeq" id="WP_377576356.1">
    <property type="nucleotide sequence ID" value="NZ_JBHTKA010000001.1"/>
</dbReference>
<dbReference type="Gene3D" id="3.90.470.20">
    <property type="entry name" value="4'-phosphopantetheinyl transferase domain"/>
    <property type="match status" value="1"/>
</dbReference>
<dbReference type="InterPro" id="IPR037143">
    <property type="entry name" value="4-PPantetheinyl_Trfase_dom_sf"/>
</dbReference>
<dbReference type="InterPro" id="IPR004568">
    <property type="entry name" value="Ppantetheine-prot_Trfase_dom"/>
</dbReference>
<dbReference type="InterPro" id="IPR008278">
    <property type="entry name" value="4-PPantetheinyl_Trfase_dom"/>
</dbReference>
<evidence type="ECO:0000313" key="11">
    <source>
        <dbReference type="Proteomes" id="UP001597112"/>
    </source>
</evidence>
<feature type="binding site" evidence="8">
    <location>
        <position position="8"/>
    </location>
    <ligand>
        <name>Mg(2+)</name>
        <dbReference type="ChEBI" id="CHEBI:18420"/>
    </ligand>
</feature>
<comment type="similarity">
    <text evidence="8">Belongs to the P-Pant transferase superfamily. AcpS family.</text>
</comment>
<name>A0ABW3JYJ1_9BACT</name>
<evidence type="ECO:0000256" key="1">
    <source>
        <dbReference type="ARBA" id="ARBA00022516"/>
    </source>
</evidence>
<keyword evidence="6 8" id="KW-0443">Lipid metabolism</keyword>
<keyword evidence="8" id="KW-0963">Cytoplasm</keyword>
<dbReference type="EMBL" id="JBHTKA010000001">
    <property type="protein sequence ID" value="MFD0998894.1"/>
    <property type="molecule type" value="Genomic_DNA"/>
</dbReference>
<dbReference type="InterPro" id="IPR002582">
    <property type="entry name" value="ACPS"/>
</dbReference>
<evidence type="ECO:0000256" key="3">
    <source>
        <dbReference type="ARBA" id="ARBA00022723"/>
    </source>
</evidence>
<dbReference type="GO" id="GO:0008897">
    <property type="term" value="F:holo-[acyl-carrier-protein] synthase activity"/>
    <property type="evidence" value="ECO:0007669"/>
    <property type="project" value="UniProtKB-EC"/>
</dbReference>
<evidence type="ECO:0000256" key="4">
    <source>
        <dbReference type="ARBA" id="ARBA00022832"/>
    </source>
</evidence>
<dbReference type="HAMAP" id="MF_00101">
    <property type="entry name" value="AcpS"/>
    <property type="match status" value="1"/>
</dbReference>
<keyword evidence="7 8" id="KW-0275">Fatty acid biosynthesis</keyword>
<evidence type="ECO:0000256" key="8">
    <source>
        <dbReference type="HAMAP-Rule" id="MF_00101"/>
    </source>
</evidence>
<organism evidence="10 11">
    <name type="scientific">Ohtaekwangia kribbensis</name>
    <dbReference type="NCBI Taxonomy" id="688913"/>
    <lineage>
        <taxon>Bacteria</taxon>
        <taxon>Pseudomonadati</taxon>
        <taxon>Bacteroidota</taxon>
        <taxon>Cytophagia</taxon>
        <taxon>Cytophagales</taxon>
        <taxon>Fulvivirgaceae</taxon>
        <taxon>Ohtaekwangia</taxon>
    </lineage>
</organism>
<sequence length="124" mass="13715">MILGTGIDIIEVDRVAERVARKNGFTEKVFSPAEISFCESMSNKGQHYAVRFAAKEAFLKATGKGLLAGHDLCEVEIVSDELGKPGIRLHGNFYEQAIQNNWNKIHVSLSHLKDMACAVVIIEQ</sequence>
<dbReference type="Proteomes" id="UP001597112">
    <property type="component" value="Unassembled WGS sequence"/>
</dbReference>
<feature type="binding site" evidence="8">
    <location>
        <position position="56"/>
    </location>
    <ligand>
        <name>Mg(2+)</name>
        <dbReference type="ChEBI" id="CHEBI:18420"/>
    </ligand>
</feature>
<comment type="caution">
    <text evidence="10">The sequence shown here is derived from an EMBL/GenBank/DDBJ whole genome shotgun (WGS) entry which is preliminary data.</text>
</comment>
<dbReference type="SUPFAM" id="SSF56214">
    <property type="entry name" value="4'-phosphopantetheinyl transferase"/>
    <property type="match status" value="1"/>
</dbReference>
<dbReference type="Pfam" id="PF01648">
    <property type="entry name" value="ACPS"/>
    <property type="match status" value="1"/>
</dbReference>
<accession>A0ABW3JYJ1</accession>
<keyword evidence="1 8" id="KW-0444">Lipid biosynthesis</keyword>
<keyword evidence="4 8" id="KW-0276">Fatty acid metabolism</keyword>
<proteinExistence type="inferred from homology"/>
<evidence type="ECO:0000259" key="9">
    <source>
        <dbReference type="Pfam" id="PF01648"/>
    </source>
</evidence>
<gene>
    <name evidence="8 10" type="primary">acpS</name>
    <name evidence="10" type="ORF">ACFQ21_06225</name>
</gene>
<evidence type="ECO:0000256" key="7">
    <source>
        <dbReference type="ARBA" id="ARBA00023160"/>
    </source>
</evidence>
<evidence type="ECO:0000256" key="6">
    <source>
        <dbReference type="ARBA" id="ARBA00023098"/>
    </source>
</evidence>
<evidence type="ECO:0000256" key="2">
    <source>
        <dbReference type="ARBA" id="ARBA00022679"/>
    </source>
</evidence>
<evidence type="ECO:0000256" key="5">
    <source>
        <dbReference type="ARBA" id="ARBA00022842"/>
    </source>
</evidence>
<dbReference type="NCBIfam" id="TIGR00516">
    <property type="entry name" value="acpS"/>
    <property type="match status" value="1"/>
</dbReference>
<feature type="domain" description="4'-phosphopantetheinyl transferase" evidence="9">
    <location>
        <begin position="5"/>
        <end position="119"/>
    </location>
</feature>
<dbReference type="EC" id="2.7.8.7" evidence="8"/>
<dbReference type="NCBIfam" id="TIGR00556">
    <property type="entry name" value="pantethn_trn"/>
    <property type="match status" value="1"/>
</dbReference>
<comment type="subcellular location">
    <subcellularLocation>
        <location evidence="8">Cytoplasm</location>
    </subcellularLocation>
</comment>
<protein>
    <recommendedName>
        <fullName evidence="8">Holo-[acyl-carrier-protein] synthase</fullName>
        <shortName evidence="8">Holo-ACP synthase</shortName>
        <ecNumber evidence="8">2.7.8.7</ecNumber>
    </recommendedName>
    <alternativeName>
        <fullName evidence="8">4'-phosphopantetheinyl transferase AcpS</fullName>
    </alternativeName>
</protein>
<comment type="catalytic activity">
    <reaction evidence="8">
        <text>apo-[ACP] + CoA = holo-[ACP] + adenosine 3',5'-bisphosphate + H(+)</text>
        <dbReference type="Rhea" id="RHEA:12068"/>
        <dbReference type="Rhea" id="RHEA-COMP:9685"/>
        <dbReference type="Rhea" id="RHEA-COMP:9690"/>
        <dbReference type="ChEBI" id="CHEBI:15378"/>
        <dbReference type="ChEBI" id="CHEBI:29999"/>
        <dbReference type="ChEBI" id="CHEBI:57287"/>
        <dbReference type="ChEBI" id="CHEBI:58343"/>
        <dbReference type="ChEBI" id="CHEBI:64479"/>
        <dbReference type="EC" id="2.7.8.7"/>
    </reaction>
</comment>
<reference evidence="11" key="1">
    <citation type="journal article" date="2019" name="Int. J. Syst. Evol. Microbiol.">
        <title>The Global Catalogue of Microorganisms (GCM) 10K type strain sequencing project: providing services to taxonomists for standard genome sequencing and annotation.</title>
        <authorList>
            <consortium name="The Broad Institute Genomics Platform"/>
            <consortium name="The Broad Institute Genome Sequencing Center for Infectious Disease"/>
            <person name="Wu L."/>
            <person name="Ma J."/>
        </authorList>
    </citation>
    <scope>NUCLEOTIDE SEQUENCE [LARGE SCALE GENOMIC DNA]</scope>
    <source>
        <strain evidence="11">CCUG 58938</strain>
    </source>
</reference>
<keyword evidence="3 8" id="KW-0479">Metal-binding</keyword>
<keyword evidence="5 8" id="KW-0460">Magnesium</keyword>
<comment type="function">
    <text evidence="8">Transfers the 4'-phosphopantetheine moiety from coenzyme A to a Ser of acyl-carrier-protein.</text>
</comment>
<comment type="cofactor">
    <cofactor evidence="8">
        <name>Mg(2+)</name>
        <dbReference type="ChEBI" id="CHEBI:18420"/>
    </cofactor>
</comment>
<keyword evidence="11" id="KW-1185">Reference proteome</keyword>
<keyword evidence="2 8" id="KW-0808">Transferase</keyword>